<proteinExistence type="predicted"/>
<keyword evidence="2" id="KW-1185">Reference proteome</keyword>
<gene>
    <name evidence="1" type="ORF">HPB50_018080</name>
</gene>
<evidence type="ECO:0000313" key="1">
    <source>
        <dbReference type="EMBL" id="KAH6930775.1"/>
    </source>
</evidence>
<organism evidence="1 2">
    <name type="scientific">Hyalomma asiaticum</name>
    <name type="common">Tick</name>
    <dbReference type="NCBI Taxonomy" id="266040"/>
    <lineage>
        <taxon>Eukaryota</taxon>
        <taxon>Metazoa</taxon>
        <taxon>Ecdysozoa</taxon>
        <taxon>Arthropoda</taxon>
        <taxon>Chelicerata</taxon>
        <taxon>Arachnida</taxon>
        <taxon>Acari</taxon>
        <taxon>Parasitiformes</taxon>
        <taxon>Ixodida</taxon>
        <taxon>Ixodoidea</taxon>
        <taxon>Ixodidae</taxon>
        <taxon>Hyalomminae</taxon>
        <taxon>Hyalomma</taxon>
    </lineage>
</organism>
<protein>
    <submittedName>
        <fullName evidence="1">Uncharacterized protein</fullName>
    </submittedName>
</protein>
<evidence type="ECO:0000313" key="2">
    <source>
        <dbReference type="Proteomes" id="UP000821845"/>
    </source>
</evidence>
<sequence length="234" mass="26154">MGSALVDHIVEHFSQNVWNQETSRRFRFVWINATTFEPYALESSLEPLKSSASNALSSLKHVFCSLTPNARKIFLLIARHQLDNAESPLYAGMSFHDCYHRCREAFLVNSDLTLRAQLREFLDHMLLKIKKPDALSSEKPTSSNPKLEGSWPVHGHQDSARKPGPWLPVSWLVAGTTGGLQAPFRNPTAVDAISHVFGHVQRLQGHDGSENLLIPIEAAALTLFVDQQEEDGSF</sequence>
<dbReference type="Proteomes" id="UP000821845">
    <property type="component" value="Chromosome 5"/>
</dbReference>
<name>A0ACB7S7S6_HYAAI</name>
<comment type="caution">
    <text evidence="1">The sequence shown here is derived from an EMBL/GenBank/DDBJ whole genome shotgun (WGS) entry which is preliminary data.</text>
</comment>
<reference evidence="1" key="1">
    <citation type="submission" date="2020-05" db="EMBL/GenBank/DDBJ databases">
        <title>Large-scale comparative analyses of tick genomes elucidate their genetic diversity and vector capacities.</title>
        <authorList>
            <person name="Jia N."/>
            <person name="Wang J."/>
            <person name="Shi W."/>
            <person name="Du L."/>
            <person name="Sun Y."/>
            <person name="Zhan W."/>
            <person name="Jiang J."/>
            <person name="Wang Q."/>
            <person name="Zhang B."/>
            <person name="Ji P."/>
            <person name="Sakyi L.B."/>
            <person name="Cui X."/>
            <person name="Yuan T."/>
            <person name="Jiang B."/>
            <person name="Yang W."/>
            <person name="Lam T.T.-Y."/>
            <person name="Chang Q."/>
            <person name="Ding S."/>
            <person name="Wang X."/>
            <person name="Zhu J."/>
            <person name="Ruan X."/>
            <person name="Zhao L."/>
            <person name="Wei J."/>
            <person name="Que T."/>
            <person name="Du C."/>
            <person name="Cheng J."/>
            <person name="Dai P."/>
            <person name="Han X."/>
            <person name="Huang E."/>
            <person name="Gao Y."/>
            <person name="Liu J."/>
            <person name="Shao H."/>
            <person name="Ye R."/>
            <person name="Li L."/>
            <person name="Wei W."/>
            <person name="Wang X."/>
            <person name="Wang C."/>
            <person name="Yang T."/>
            <person name="Huo Q."/>
            <person name="Li W."/>
            <person name="Guo W."/>
            <person name="Chen H."/>
            <person name="Zhou L."/>
            <person name="Ni X."/>
            <person name="Tian J."/>
            <person name="Zhou Y."/>
            <person name="Sheng Y."/>
            <person name="Liu T."/>
            <person name="Pan Y."/>
            <person name="Xia L."/>
            <person name="Li J."/>
            <person name="Zhao F."/>
            <person name="Cao W."/>
        </authorList>
    </citation>
    <scope>NUCLEOTIDE SEQUENCE</scope>
    <source>
        <strain evidence="1">Hyas-2018</strain>
    </source>
</reference>
<dbReference type="EMBL" id="CM023485">
    <property type="protein sequence ID" value="KAH6930775.1"/>
    <property type="molecule type" value="Genomic_DNA"/>
</dbReference>
<accession>A0ACB7S7S6</accession>